<keyword evidence="1" id="KW-0614">Plasmid</keyword>
<dbReference type="RefSeq" id="WP_015221297.1">
    <property type="nucleotide sequence ID" value="NC_019777.1"/>
</dbReference>
<name>K9ZA36_CYAAP</name>
<proteinExistence type="predicted"/>
<gene>
    <name evidence="1" type="ordered locus">Cyan10605_3549</name>
</gene>
<sequence length="101" mass="11898">METQITLRIKEEIKVNITVLMLDVLIPNYYDELTPVLGIYEENEFKSTIGYWLVSEWLYRQLLAHHQPVVKFKNLYIWGRMGTGYSLNDEEVLITIFGGKN</sequence>
<dbReference type="HOGENOM" id="CLU_2286831_0_0_3"/>
<evidence type="ECO:0000313" key="2">
    <source>
        <dbReference type="Proteomes" id="UP000010480"/>
    </source>
</evidence>
<dbReference type="Proteomes" id="UP000010480">
    <property type="component" value="Plasmid pCYAN10605.01"/>
</dbReference>
<protein>
    <submittedName>
        <fullName evidence="1">Uncharacterized protein</fullName>
    </submittedName>
</protein>
<evidence type="ECO:0000313" key="1">
    <source>
        <dbReference type="EMBL" id="AFZ55582.1"/>
    </source>
</evidence>
<reference evidence="2" key="1">
    <citation type="journal article" date="2013" name="Proc. Natl. Acad. Sci. U.S.A.">
        <title>Improving the coverage of the cyanobacterial phylum using diversity-driven genome sequencing.</title>
        <authorList>
            <person name="Shih P.M."/>
            <person name="Wu D."/>
            <person name="Latifi A."/>
            <person name="Axen S.D."/>
            <person name="Fewer D.P."/>
            <person name="Talla E."/>
            <person name="Calteau A."/>
            <person name="Cai F."/>
            <person name="Tandeau de Marsac N."/>
            <person name="Rippka R."/>
            <person name="Herdman M."/>
            <person name="Sivonen K."/>
            <person name="Coursin T."/>
            <person name="Laurent T."/>
            <person name="Goodwin L."/>
            <person name="Nolan M."/>
            <person name="Davenport K.W."/>
            <person name="Han C.S."/>
            <person name="Rubin E.M."/>
            <person name="Eisen J.A."/>
            <person name="Woyke T."/>
            <person name="Gugger M."/>
            <person name="Kerfeld C.A."/>
        </authorList>
    </citation>
    <scope>NUCLEOTIDE SEQUENCE [LARGE SCALE GENOMIC DNA]</scope>
    <source>
        <strain evidence="2">PCC 10605</strain>
        <plasmid evidence="2">Plasmid pCYAN10605.01</plasmid>
    </source>
</reference>
<accession>K9ZA36</accession>
<dbReference type="KEGG" id="can:Cyan10605_3549"/>
<organism evidence="1 2">
    <name type="scientific">Cyanobacterium aponinum (strain PCC 10605)</name>
    <dbReference type="NCBI Taxonomy" id="755178"/>
    <lineage>
        <taxon>Bacteria</taxon>
        <taxon>Bacillati</taxon>
        <taxon>Cyanobacteriota</taxon>
        <taxon>Cyanophyceae</taxon>
        <taxon>Oscillatoriophycideae</taxon>
        <taxon>Chroococcales</taxon>
        <taxon>Geminocystaceae</taxon>
        <taxon>Cyanobacterium</taxon>
    </lineage>
</organism>
<dbReference type="AlphaFoldDB" id="K9ZA36"/>
<keyword evidence="2" id="KW-1185">Reference proteome</keyword>
<dbReference type="EMBL" id="CP003948">
    <property type="protein sequence ID" value="AFZ55582.1"/>
    <property type="molecule type" value="Genomic_DNA"/>
</dbReference>
<geneLocation type="plasmid" evidence="1 2">
    <name>pCYAN10605.01</name>
</geneLocation>